<dbReference type="InterPro" id="IPR003593">
    <property type="entry name" value="AAA+_ATPase"/>
</dbReference>
<protein>
    <submittedName>
        <fullName evidence="6">Type VII secretion protein EccCb</fullName>
    </submittedName>
</protein>
<keyword evidence="3 4" id="KW-0067">ATP-binding</keyword>
<feature type="binding site" evidence="4">
    <location>
        <begin position="380"/>
        <end position="387"/>
    </location>
    <ligand>
        <name>ATP</name>
        <dbReference type="ChEBI" id="CHEBI:30616"/>
    </ligand>
</feature>
<organism evidence="6 7">
    <name type="scientific">Mycolicibacterium fluoranthenivorans</name>
    <dbReference type="NCBI Taxonomy" id="258505"/>
    <lineage>
        <taxon>Bacteria</taxon>
        <taxon>Bacillati</taxon>
        <taxon>Actinomycetota</taxon>
        <taxon>Actinomycetes</taxon>
        <taxon>Mycobacteriales</taxon>
        <taxon>Mycobacteriaceae</taxon>
        <taxon>Mycolicibacterium</taxon>
    </lineage>
</organism>
<dbReference type="EMBL" id="JAANOW010000001">
    <property type="protein sequence ID" value="NIH93141.1"/>
    <property type="molecule type" value="Genomic_DNA"/>
</dbReference>
<keyword evidence="1" id="KW-0677">Repeat</keyword>
<feature type="domain" description="FtsK" evidence="5">
    <location>
        <begin position="360"/>
        <end position="549"/>
    </location>
</feature>
<keyword evidence="2 4" id="KW-0547">Nucleotide-binding</keyword>
<accession>A0A7X5R4J3</accession>
<dbReference type="SUPFAM" id="SSF52540">
    <property type="entry name" value="P-loop containing nucleoside triphosphate hydrolases"/>
    <property type="match status" value="2"/>
</dbReference>
<dbReference type="InterPro" id="IPR050206">
    <property type="entry name" value="FtsK/SpoIIIE/SftA"/>
</dbReference>
<evidence type="ECO:0000259" key="5">
    <source>
        <dbReference type="PROSITE" id="PS50901"/>
    </source>
</evidence>
<name>A0A7X5R4J3_9MYCO</name>
<dbReference type="Pfam" id="PF01580">
    <property type="entry name" value="FtsK_SpoIIIE"/>
    <property type="match status" value="2"/>
</dbReference>
<sequence>MTNGMTELGDQRVLREVVLEQLTTGEVRAYKMWLPPLADPTPVNELVERDHRQPLRFGLGIMDEPRRHRQEVWGIDVSGAGGNIAVGGAPQTGKSTFLQTLVLSAAATHTPRQVQFYCIDMGGGGLMYLEGLPHVGGVATRAEPDRVNRAVAEIKAVLRQREATFKQYRVGSIAAYRQMREDPNHAASQDPFGDVFLVIDGWPAFVGEFPDLEPVVQDLAAQGLAFGVHTVIATPRWTELRSRVRDYLGTKVEFRLGDVNETQIDRMTREIPANRPGRAISLEKHHLMIGVPRLDGVHSGADLVPAITAAVDHIASLHTEEAPQVRVLPSRIYLNEMDPNPPGPDADYRTRWTIPLGVRESDLSVSYTDMQRTPHVLVFGAPKSGKTRIAHAIAQAICLRNNRDQVRFMVGDFRSGLLDAVPESHLLSAGAINRNAATFDESVKGLAVLLQKRLPPADLTTSQLRSRSWWSGPDIVLLIDDWHMVVAAAGGLPPMAPLWPLLPAAADIGLHLVVTCQMSQAQRATMDRFVGAAYGAGTPTLFLSGDKTEFPSSAFKLKRRPPGQALLVSPDAKEVIQAAYVDPPEEEVSAPPQNHG</sequence>
<dbReference type="Gene3D" id="3.40.50.300">
    <property type="entry name" value="P-loop containing nucleotide triphosphate hydrolases"/>
    <property type="match status" value="2"/>
</dbReference>
<feature type="binding site" evidence="4">
    <location>
        <begin position="88"/>
        <end position="95"/>
    </location>
    <ligand>
        <name>ATP</name>
        <dbReference type="ChEBI" id="CHEBI:30616"/>
    </ligand>
</feature>
<evidence type="ECO:0000313" key="6">
    <source>
        <dbReference type="EMBL" id="NIH93141.1"/>
    </source>
</evidence>
<dbReference type="Proteomes" id="UP000547444">
    <property type="component" value="Unassembled WGS sequence"/>
</dbReference>
<evidence type="ECO:0000256" key="3">
    <source>
        <dbReference type="ARBA" id="ARBA00022840"/>
    </source>
</evidence>
<dbReference type="GO" id="GO:0005524">
    <property type="term" value="F:ATP binding"/>
    <property type="evidence" value="ECO:0007669"/>
    <property type="project" value="UniProtKB-UniRule"/>
</dbReference>
<evidence type="ECO:0000256" key="4">
    <source>
        <dbReference type="PROSITE-ProRule" id="PRU00289"/>
    </source>
</evidence>
<dbReference type="PANTHER" id="PTHR22683:SF1">
    <property type="entry name" value="TYPE VII SECRETION SYSTEM PROTEIN ESSC"/>
    <property type="match status" value="1"/>
</dbReference>
<dbReference type="PROSITE" id="PS50901">
    <property type="entry name" value="FTSK"/>
    <property type="match status" value="2"/>
</dbReference>
<keyword evidence="7" id="KW-1185">Reference proteome</keyword>
<evidence type="ECO:0000256" key="1">
    <source>
        <dbReference type="ARBA" id="ARBA00022737"/>
    </source>
</evidence>
<gene>
    <name evidence="6" type="ORF">FHU31_000097</name>
</gene>
<reference evidence="6 7" key="1">
    <citation type="submission" date="2020-03" db="EMBL/GenBank/DDBJ databases">
        <title>Sequencing the genomes of 1000 actinobacteria strains.</title>
        <authorList>
            <person name="Klenk H.-P."/>
        </authorList>
    </citation>
    <scope>NUCLEOTIDE SEQUENCE [LARGE SCALE GENOMIC DNA]</scope>
    <source>
        <strain evidence="6 7">DSM 44556</strain>
    </source>
</reference>
<comment type="caution">
    <text evidence="6">The sequence shown here is derived from an EMBL/GenBank/DDBJ whole genome shotgun (WGS) entry which is preliminary data.</text>
</comment>
<dbReference type="NCBIfam" id="TIGR03925">
    <property type="entry name" value="T7SS_EccC_b"/>
    <property type="match status" value="1"/>
</dbReference>
<feature type="domain" description="FtsK" evidence="5">
    <location>
        <begin position="69"/>
        <end position="263"/>
    </location>
</feature>
<dbReference type="SMART" id="SM00382">
    <property type="entry name" value="AAA"/>
    <property type="match status" value="2"/>
</dbReference>
<dbReference type="GO" id="GO:0003677">
    <property type="term" value="F:DNA binding"/>
    <property type="evidence" value="ECO:0007669"/>
    <property type="project" value="InterPro"/>
</dbReference>
<dbReference type="InterPro" id="IPR027417">
    <property type="entry name" value="P-loop_NTPase"/>
</dbReference>
<proteinExistence type="predicted"/>
<dbReference type="AlphaFoldDB" id="A0A7X5R4J3"/>
<dbReference type="InterPro" id="IPR002543">
    <property type="entry name" value="FtsK_dom"/>
</dbReference>
<dbReference type="PANTHER" id="PTHR22683">
    <property type="entry name" value="SPORULATION PROTEIN RELATED"/>
    <property type="match status" value="1"/>
</dbReference>
<dbReference type="InterPro" id="IPR023837">
    <property type="entry name" value="EccCb-like_Actinobacteria"/>
</dbReference>
<evidence type="ECO:0000313" key="7">
    <source>
        <dbReference type="Proteomes" id="UP000547444"/>
    </source>
</evidence>
<evidence type="ECO:0000256" key="2">
    <source>
        <dbReference type="ARBA" id="ARBA00022741"/>
    </source>
</evidence>